<sequence length="181" mass="20289">MDQNNLIFDKVVTVHDMATTELFNTLNMNQLHNMSIMNQSLDGKRIRQQGSLILIYGKGELFVDDCTIKDGRGIMALNPPKILHITNSIFSNISHPPMKIDGEYLTPSASSSARVLSENTDIRVSDEEDQLPQHPNIPISTIHTPKHVTSSQYSSSSSSSHQNDQQQLTHDYRIFSILRAA</sequence>
<accession>A0A5J4TQY2</accession>
<evidence type="ECO:0000256" key="1">
    <source>
        <dbReference type="SAM" id="MobiDB-lite"/>
    </source>
</evidence>
<organism evidence="2 3">
    <name type="scientific">Streblomastix strix</name>
    <dbReference type="NCBI Taxonomy" id="222440"/>
    <lineage>
        <taxon>Eukaryota</taxon>
        <taxon>Metamonada</taxon>
        <taxon>Preaxostyla</taxon>
        <taxon>Oxymonadida</taxon>
        <taxon>Streblomastigidae</taxon>
        <taxon>Streblomastix</taxon>
    </lineage>
</organism>
<protein>
    <submittedName>
        <fullName evidence="2">Uncharacterized protein</fullName>
    </submittedName>
</protein>
<feature type="compositionally biased region" description="Polar residues" evidence="1">
    <location>
        <begin position="138"/>
        <end position="149"/>
    </location>
</feature>
<feature type="region of interest" description="Disordered" evidence="1">
    <location>
        <begin position="126"/>
        <end position="168"/>
    </location>
</feature>
<comment type="caution">
    <text evidence="2">The sequence shown here is derived from an EMBL/GenBank/DDBJ whole genome shotgun (WGS) entry which is preliminary data.</text>
</comment>
<dbReference type="Proteomes" id="UP000324800">
    <property type="component" value="Unassembled WGS sequence"/>
</dbReference>
<reference evidence="2 3" key="1">
    <citation type="submission" date="2019-03" db="EMBL/GenBank/DDBJ databases">
        <title>Single cell metagenomics reveals metabolic interactions within the superorganism composed of flagellate Streblomastix strix and complex community of Bacteroidetes bacteria on its surface.</title>
        <authorList>
            <person name="Treitli S.C."/>
            <person name="Kolisko M."/>
            <person name="Husnik F."/>
            <person name="Keeling P."/>
            <person name="Hampl V."/>
        </authorList>
    </citation>
    <scope>NUCLEOTIDE SEQUENCE [LARGE SCALE GENOMIC DNA]</scope>
    <source>
        <strain evidence="2">ST1C</strain>
    </source>
</reference>
<feature type="compositionally biased region" description="Low complexity" evidence="1">
    <location>
        <begin position="150"/>
        <end position="167"/>
    </location>
</feature>
<dbReference type="EMBL" id="SNRW01026652">
    <property type="protein sequence ID" value="KAA6360647.1"/>
    <property type="molecule type" value="Genomic_DNA"/>
</dbReference>
<dbReference type="AlphaFoldDB" id="A0A5J4TQY2"/>
<name>A0A5J4TQY2_9EUKA</name>
<gene>
    <name evidence="2" type="ORF">EZS28_043826</name>
</gene>
<feature type="non-terminal residue" evidence="2">
    <location>
        <position position="181"/>
    </location>
</feature>
<evidence type="ECO:0000313" key="3">
    <source>
        <dbReference type="Proteomes" id="UP000324800"/>
    </source>
</evidence>
<evidence type="ECO:0000313" key="2">
    <source>
        <dbReference type="EMBL" id="KAA6360647.1"/>
    </source>
</evidence>
<proteinExistence type="predicted"/>